<evidence type="ECO:0000313" key="10">
    <source>
        <dbReference type="EMBL" id="CAL5229431.1"/>
    </source>
</evidence>
<reference evidence="10 11" key="1">
    <citation type="submission" date="2024-06" db="EMBL/GenBank/DDBJ databases">
        <authorList>
            <person name="Kraege A."/>
            <person name="Thomma B."/>
        </authorList>
    </citation>
    <scope>NUCLEOTIDE SEQUENCE [LARGE SCALE GENOMIC DNA]</scope>
</reference>
<dbReference type="Gene3D" id="1.10.510.10">
    <property type="entry name" value="Transferase(Phosphotransferase) domain 1"/>
    <property type="match status" value="1"/>
</dbReference>
<dbReference type="InterPro" id="IPR011009">
    <property type="entry name" value="Kinase-like_dom_sf"/>
</dbReference>
<dbReference type="PROSITE" id="PS50088">
    <property type="entry name" value="ANK_REPEAT"/>
    <property type="match status" value="1"/>
</dbReference>
<dbReference type="SMART" id="SM00248">
    <property type="entry name" value="ANK"/>
    <property type="match status" value="2"/>
</dbReference>
<evidence type="ECO:0000256" key="8">
    <source>
        <dbReference type="PROSITE-ProRule" id="PRU10141"/>
    </source>
</evidence>
<keyword evidence="2" id="KW-0723">Serine/threonine-protein kinase</keyword>
<dbReference type="Pfam" id="PF12796">
    <property type="entry name" value="Ank_2"/>
    <property type="match status" value="1"/>
</dbReference>
<dbReference type="PANTHER" id="PTHR44329:SF214">
    <property type="entry name" value="PROTEIN KINASE DOMAIN-CONTAINING PROTEIN"/>
    <property type="match status" value="1"/>
</dbReference>
<evidence type="ECO:0000256" key="6">
    <source>
        <dbReference type="ARBA" id="ARBA00022840"/>
    </source>
</evidence>
<dbReference type="PROSITE" id="PS00107">
    <property type="entry name" value="PROTEIN_KINASE_ATP"/>
    <property type="match status" value="1"/>
</dbReference>
<evidence type="ECO:0000256" key="7">
    <source>
        <dbReference type="PROSITE-ProRule" id="PRU00023"/>
    </source>
</evidence>
<keyword evidence="6 8" id="KW-0067">ATP-binding</keyword>
<evidence type="ECO:0000259" key="9">
    <source>
        <dbReference type="PROSITE" id="PS50011"/>
    </source>
</evidence>
<proteinExistence type="inferred from homology"/>
<feature type="domain" description="Protein kinase" evidence="9">
    <location>
        <begin position="199"/>
        <end position="671"/>
    </location>
</feature>
<dbReference type="InterPro" id="IPR008271">
    <property type="entry name" value="Ser/Thr_kinase_AS"/>
</dbReference>
<dbReference type="Gene3D" id="1.25.40.20">
    <property type="entry name" value="Ankyrin repeat-containing domain"/>
    <property type="match status" value="1"/>
</dbReference>
<protein>
    <submittedName>
        <fullName evidence="10">G12753 protein</fullName>
    </submittedName>
</protein>
<comment type="caution">
    <text evidence="10">The sequence shown here is derived from an EMBL/GenBank/DDBJ whole genome shotgun (WGS) entry which is preliminary data.</text>
</comment>
<dbReference type="InterPro" id="IPR001245">
    <property type="entry name" value="Ser-Thr/Tyr_kinase_cat_dom"/>
</dbReference>
<dbReference type="PROSITE" id="PS50011">
    <property type="entry name" value="PROTEIN_KINASE_DOM"/>
    <property type="match status" value="1"/>
</dbReference>
<dbReference type="InterPro" id="IPR017441">
    <property type="entry name" value="Protein_kinase_ATP_BS"/>
</dbReference>
<keyword evidence="11" id="KW-1185">Reference proteome</keyword>
<keyword evidence="7" id="KW-0040">ANK repeat</keyword>
<evidence type="ECO:0000256" key="5">
    <source>
        <dbReference type="ARBA" id="ARBA00022777"/>
    </source>
</evidence>
<dbReference type="InterPro" id="IPR000719">
    <property type="entry name" value="Prot_kinase_dom"/>
</dbReference>
<keyword evidence="5" id="KW-0418">Kinase</keyword>
<dbReference type="PROSITE" id="PS00108">
    <property type="entry name" value="PROTEIN_KINASE_ST"/>
    <property type="match status" value="1"/>
</dbReference>
<dbReference type="PANTHER" id="PTHR44329">
    <property type="entry name" value="SERINE/THREONINE-PROTEIN KINASE TNNI3K-RELATED"/>
    <property type="match status" value="1"/>
</dbReference>
<dbReference type="InterPro" id="IPR002110">
    <property type="entry name" value="Ankyrin_rpt"/>
</dbReference>
<dbReference type="SUPFAM" id="SSF56112">
    <property type="entry name" value="Protein kinase-like (PK-like)"/>
    <property type="match status" value="1"/>
</dbReference>
<evidence type="ECO:0000313" key="11">
    <source>
        <dbReference type="Proteomes" id="UP001497392"/>
    </source>
</evidence>
<dbReference type="SMART" id="SM00220">
    <property type="entry name" value="S_TKc"/>
    <property type="match status" value="1"/>
</dbReference>
<keyword evidence="4 8" id="KW-0547">Nucleotide-binding</keyword>
<dbReference type="InterPro" id="IPR051681">
    <property type="entry name" value="Ser/Thr_Kinases-Pseudokinases"/>
</dbReference>
<dbReference type="Pfam" id="PF07714">
    <property type="entry name" value="PK_Tyr_Ser-Thr"/>
    <property type="match status" value="1"/>
</dbReference>
<dbReference type="Gene3D" id="3.30.200.20">
    <property type="entry name" value="Phosphorylase Kinase, domain 1"/>
    <property type="match status" value="1"/>
</dbReference>
<name>A0ABP1GB40_9CHLO</name>
<dbReference type="Pfam" id="PF00069">
    <property type="entry name" value="Pkinase"/>
    <property type="match status" value="1"/>
</dbReference>
<dbReference type="SUPFAM" id="SSF48403">
    <property type="entry name" value="Ankyrin repeat"/>
    <property type="match status" value="1"/>
</dbReference>
<dbReference type="EMBL" id="CAXHTA020000020">
    <property type="protein sequence ID" value="CAL5229431.1"/>
    <property type="molecule type" value="Genomic_DNA"/>
</dbReference>
<keyword evidence="3" id="KW-0808">Transferase</keyword>
<organism evidence="10 11">
    <name type="scientific">Coccomyxa viridis</name>
    <dbReference type="NCBI Taxonomy" id="1274662"/>
    <lineage>
        <taxon>Eukaryota</taxon>
        <taxon>Viridiplantae</taxon>
        <taxon>Chlorophyta</taxon>
        <taxon>core chlorophytes</taxon>
        <taxon>Trebouxiophyceae</taxon>
        <taxon>Trebouxiophyceae incertae sedis</taxon>
        <taxon>Coccomyxaceae</taxon>
        <taxon>Coccomyxa</taxon>
    </lineage>
</organism>
<gene>
    <name evidence="10" type="primary">g12753</name>
    <name evidence="10" type="ORF">VP750_LOCUS11337</name>
</gene>
<evidence type="ECO:0000256" key="2">
    <source>
        <dbReference type="ARBA" id="ARBA00022527"/>
    </source>
</evidence>
<accession>A0ABP1GB40</accession>
<dbReference type="Proteomes" id="UP001497392">
    <property type="component" value="Unassembled WGS sequence"/>
</dbReference>
<evidence type="ECO:0000256" key="1">
    <source>
        <dbReference type="ARBA" id="ARBA00005843"/>
    </source>
</evidence>
<dbReference type="InterPro" id="IPR036770">
    <property type="entry name" value="Ankyrin_rpt-contain_sf"/>
</dbReference>
<evidence type="ECO:0000256" key="4">
    <source>
        <dbReference type="ARBA" id="ARBA00022741"/>
    </source>
</evidence>
<evidence type="ECO:0000256" key="3">
    <source>
        <dbReference type="ARBA" id="ARBA00022679"/>
    </source>
</evidence>
<feature type="repeat" description="ANK" evidence="7">
    <location>
        <begin position="57"/>
        <end position="89"/>
    </location>
</feature>
<comment type="similarity">
    <text evidence="1">Belongs to the protein kinase superfamily. TKL Ser/Thr protein kinase family.</text>
</comment>
<feature type="binding site" evidence="8">
    <location>
        <position position="226"/>
    </location>
    <ligand>
        <name>ATP</name>
        <dbReference type="ChEBI" id="CHEBI:30616"/>
    </ligand>
</feature>
<dbReference type="PROSITE" id="PS50297">
    <property type="entry name" value="ANK_REP_REGION"/>
    <property type="match status" value="1"/>
</dbReference>
<sequence>MDPGVLALTEAELKEQEERNAITELLYHSSRGNVARMKMIIAHRRVNVKSSSCSDYDRRTPLHLAAAEGKTSAARWLLEQGITVNPVDRFFRTPLEDALLGNHLEMQQLLMSQGGKVFRKGLGFVECNSIELPTWDDGSRGSASSGEEVFNLRSFRASRDGLRSLSCHSSRGKRVSGRDSNLDFLQDTIQGGSPELRSLHLEKLVGRGSFGRVYKAKWRGCTVAVKVLSHEGSQSARVNALHESVVSQHVSHPNVITTYKVHKVEHCDSSQSSMDERVLRVMSSLSLTARNSGNPLGDSGCVETPKAHVFADSAGRGNAFADPAEAPRRSSGSSMELTLDFTETGCVLREGPSPSPETQEQAAFGLCQRSQSVTSLASPFAAAIDLARTGHLPNVPSLGTMNGLSLPPKPRGMDRRAATELLPSIHSGQQALLANHGSLWPKQLDQALAKNCAANSPLSDPDQQFSPFRIEGEAVAETLILMEFADIGSLDHFAVRSRFRRNLVCCLLCLADIAEGMKYLHSLGLLHSDLKGANVLLKSAVPSPLDPRGMTCKIADFGMSRVLADDKTHVSTDTHGTVAYMAPEVLQTGSLSMAADVYSFAMIMLELWTGETIYKDFPAHQVLFKVFSGHKPEVPADMPADYKALIRECWGTEPGKRPSFKTILTRLQALLIDALPTL</sequence>